<dbReference type="Proteomes" id="UP000029120">
    <property type="component" value="Chromosome 3"/>
</dbReference>
<feature type="chain" id="PRO_5001823077" description="Glycine-rich protein" evidence="2">
    <location>
        <begin position="24"/>
        <end position="105"/>
    </location>
</feature>
<accession>A0A087HE01</accession>
<dbReference type="PANTHER" id="PTHR37389:SF40">
    <property type="entry name" value="NODULIN-24"/>
    <property type="match status" value="1"/>
</dbReference>
<evidence type="ECO:0000256" key="2">
    <source>
        <dbReference type="SAM" id="SignalP"/>
    </source>
</evidence>
<organism evidence="3 4">
    <name type="scientific">Arabis alpina</name>
    <name type="common">Alpine rock-cress</name>
    <dbReference type="NCBI Taxonomy" id="50452"/>
    <lineage>
        <taxon>Eukaryota</taxon>
        <taxon>Viridiplantae</taxon>
        <taxon>Streptophyta</taxon>
        <taxon>Embryophyta</taxon>
        <taxon>Tracheophyta</taxon>
        <taxon>Spermatophyta</taxon>
        <taxon>Magnoliopsida</taxon>
        <taxon>eudicotyledons</taxon>
        <taxon>Gunneridae</taxon>
        <taxon>Pentapetalae</taxon>
        <taxon>rosids</taxon>
        <taxon>malvids</taxon>
        <taxon>Brassicales</taxon>
        <taxon>Brassicaceae</taxon>
        <taxon>Arabideae</taxon>
        <taxon>Arabis</taxon>
    </lineage>
</organism>
<dbReference type="OrthoDB" id="10579951at2759"/>
<dbReference type="Pfam" id="PF07172">
    <property type="entry name" value="GRP"/>
    <property type="match status" value="1"/>
</dbReference>
<reference evidence="4" key="1">
    <citation type="journal article" date="2015" name="Nat. Plants">
        <title>Genome expansion of Arabis alpina linked with retrotransposition and reduced symmetric DNA methylation.</title>
        <authorList>
            <person name="Willing E.M."/>
            <person name="Rawat V."/>
            <person name="Mandakova T."/>
            <person name="Maumus F."/>
            <person name="James G.V."/>
            <person name="Nordstroem K.J."/>
            <person name="Becker C."/>
            <person name="Warthmann N."/>
            <person name="Chica C."/>
            <person name="Szarzynska B."/>
            <person name="Zytnicki M."/>
            <person name="Albani M.C."/>
            <person name="Kiefer C."/>
            <person name="Bergonzi S."/>
            <person name="Castaings L."/>
            <person name="Mateos J.L."/>
            <person name="Berns M.C."/>
            <person name="Bujdoso N."/>
            <person name="Piofczyk T."/>
            <person name="de Lorenzo L."/>
            <person name="Barrero-Sicilia C."/>
            <person name="Mateos I."/>
            <person name="Piednoel M."/>
            <person name="Hagmann J."/>
            <person name="Chen-Min-Tao R."/>
            <person name="Iglesias-Fernandez R."/>
            <person name="Schuster S.C."/>
            <person name="Alonso-Blanco C."/>
            <person name="Roudier F."/>
            <person name="Carbonero P."/>
            <person name="Paz-Ares J."/>
            <person name="Davis S.J."/>
            <person name="Pecinka A."/>
            <person name="Quesneville H."/>
            <person name="Colot V."/>
            <person name="Lysak M.A."/>
            <person name="Weigel D."/>
            <person name="Coupland G."/>
            <person name="Schneeberger K."/>
        </authorList>
    </citation>
    <scope>NUCLEOTIDE SEQUENCE [LARGE SCALE GENOMIC DNA]</scope>
    <source>
        <strain evidence="4">cv. Pajares</strain>
    </source>
</reference>
<feature type="signal peptide" evidence="2">
    <location>
        <begin position="1"/>
        <end position="23"/>
    </location>
</feature>
<evidence type="ECO:0000313" key="4">
    <source>
        <dbReference type="Proteomes" id="UP000029120"/>
    </source>
</evidence>
<dbReference type="EMBL" id="CM002871">
    <property type="protein sequence ID" value="KFK40353.1"/>
    <property type="molecule type" value="Genomic_DNA"/>
</dbReference>
<proteinExistence type="predicted"/>
<evidence type="ECO:0000256" key="1">
    <source>
        <dbReference type="SAM" id="MobiDB-lite"/>
    </source>
</evidence>
<keyword evidence="4" id="KW-1185">Reference proteome</keyword>
<dbReference type="PANTHER" id="PTHR37389">
    <property type="entry name" value="NODULIN-24"/>
    <property type="match status" value="1"/>
</dbReference>
<dbReference type="InterPro" id="IPR010800">
    <property type="entry name" value="GRP"/>
</dbReference>
<protein>
    <recommendedName>
        <fullName evidence="5">Glycine-rich protein</fullName>
    </recommendedName>
</protein>
<evidence type="ECO:0000313" key="3">
    <source>
        <dbReference type="EMBL" id="KFK40353.1"/>
    </source>
</evidence>
<name>A0A087HE01_ARAAL</name>
<gene>
    <name evidence="3" type="ordered locus">AALP_Aa3g363100</name>
</gene>
<dbReference type="OMA" id="GHNGGYY"/>
<evidence type="ECO:0008006" key="5">
    <source>
        <dbReference type="Google" id="ProtNLM"/>
    </source>
</evidence>
<dbReference type="AlphaFoldDB" id="A0A087HE01"/>
<sequence length="105" mass="11177">MATKAWLFLSLIVVLFIASEVAARNLAGNSAENKNKEKEEKMQTEQSRDEGPGGYGSSRGGYGGRGSGYCQYGCCYTGYYGGCSRCCAYAGEAVQVHQGSTEPAH</sequence>
<feature type="region of interest" description="Disordered" evidence="1">
    <location>
        <begin position="28"/>
        <end position="60"/>
    </location>
</feature>
<keyword evidence="2" id="KW-0732">Signal</keyword>
<dbReference type="Gramene" id="KFK40353">
    <property type="protein sequence ID" value="KFK40353"/>
    <property type="gene ID" value="AALP_AA3G363100"/>
</dbReference>
<feature type="compositionally biased region" description="Basic and acidic residues" evidence="1">
    <location>
        <begin position="33"/>
        <end position="51"/>
    </location>
</feature>